<dbReference type="Gene3D" id="2.60.40.1120">
    <property type="entry name" value="Carboxypeptidase-like, regulatory domain"/>
    <property type="match status" value="1"/>
</dbReference>
<dbReference type="SUPFAM" id="SSF49452">
    <property type="entry name" value="Starch-binding domain-like"/>
    <property type="match status" value="1"/>
</dbReference>
<evidence type="ECO:0000256" key="5">
    <source>
        <dbReference type="ARBA" id="ARBA00022729"/>
    </source>
</evidence>
<proteinExistence type="inferred from homology"/>
<dbReference type="Gene3D" id="2.60.40.2700">
    <property type="match status" value="2"/>
</dbReference>
<dbReference type="Pfam" id="PF13620">
    <property type="entry name" value="CarboxypepD_reg"/>
    <property type="match status" value="4"/>
</dbReference>
<comment type="catalytic activity">
    <reaction evidence="1">
        <text>Endohydrolysis of (1-&gt;4)-alpha-D-glucosidic linkages in polysaccharides containing three or more (1-&gt;4)-alpha-linked D-glucose units.</text>
        <dbReference type="EC" id="3.2.1.1"/>
    </reaction>
</comment>
<protein>
    <recommendedName>
        <fullName evidence="3">alpha-amylase</fullName>
        <ecNumber evidence="3">3.2.1.1</ecNumber>
    </recommendedName>
    <alternativeName>
        <fullName evidence="6">1,4-alpha-D-glucan glucanohydrolase</fullName>
    </alternativeName>
</protein>
<accession>A0ABM8DWH8</accession>
<evidence type="ECO:0000256" key="4">
    <source>
        <dbReference type="ARBA" id="ARBA00022525"/>
    </source>
</evidence>
<dbReference type="PANTHER" id="PTHR36108:SF13">
    <property type="entry name" value="COLOSSIN-B-RELATED"/>
    <property type="match status" value="1"/>
</dbReference>
<evidence type="ECO:0000256" key="2">
    <source>
        <dbReference type="ARBA" id="ARBA00007257"/>
    </source>
</evidence>
<evidence type="ECO:0000256" key="1">
    <source>
        <dbReference type="ARBA" id="ARBA00000548"/>
    </source>
</evidence>
<reference evidence="8 9" key="1">
    <citation type="submission" date="2022-12" db="EMBL/GenBank/DDBJ databases">
        <title>Microbacterium terricola strain KV-448 chromosome, complete genome.</title>
        <authorList>
            <person name="Oshima T."/>
            <person name="Moriya T."/>
            <person name="Bessho Y."/>
        </authorList>
    </citation>
    <scope>NUCLEOTIDE SEQUENCE [LARGE SCALE GENOMIC DNA]</scope>
    <source>
        <strain evidence="8 9">KV-448</strain>
    </source>
</reference>
<dbReference type="Gene3D" id="2.60.40.10">
    <property type="entry name" value="Immunoglobulins"/>
    <property type="match status" value="3"/>
</dbReference>
<evidence type="ECO:0000256" key="3">
    <source>
        <dbReference type="ARBA" id="ARBA00012595"/>
    </source>
</evidence>
<gene>
    <name evidence="8" type="ORF">Microterr_05200</name>
</gene>
<evidence type="ECO:0000313" key="9">
    <source>
        <dbReference type="Proteomes" id="UP001317779"/>
    </source>
</evidence>
<dbReference type="SUPFAM" id="SSF49478">
    <property type="entry name" value="Cna protein B-type domain"/>
    <property type="match status" value="3"/>
</dbReference>
<feature type="compositionally biased region" description="Low complexity" evidence="7">
    <location>
        <begin position="310"/>
        <end position="323"/>
    </location>
</feature>
<feature type="region of interest" description="Disordered" evidence="7">
    <location>
        <begin position="308"/>
        <end position="327"/>
    </location>
</feature>
<evidence type="ECO:0000256" key="7">
    <source>
        <dbReference type="SAM" id="MobiDB-lite"/>
    </source>
</evidence>
<dbReference type="EMBL" id="AP027141">
    <property type="protein sequence ID" value="BDV29860.1"/>
    <property type="molecule type" value="Genomic_DNA"/>
</dbReference>
<dbReference type="InterPro" id="IPR013784">
    <property type="entry name" value="Carb-bd-like_fold"/>
</dbReference>
<dbReference type="Proteomes" id="UP001317779">
    <property type="component" value="Chromosome"/>
</dbReference>
<dbReference type="EC" id="3.2.1.1" evidence="3"/>
<keyword evidence="5" id="KW-0732">Signal</keyword>
<sequence>MTGGGGPIEGAYVTLQIWNDQFDFWNYYGSAPTDENGLYAISGVETGTYGVKFEGPWEGPFATEYWENKPTEATAQSFPVSGNLTRSAELAVGATIAGSVTGPGGPRANSTVSLYYGSETNPAAYAYAGDDGAYVSPALPAGTWKAKFDDGDFTLMTEWWDNKPDAAAATPIPLTAGQHRTGINALLSAGATISGTVTVAGGAVGVAGANVTLYEITGGDALWTDSASTAGNGAFSFTGLAPGTYTLETQAPSGSAMLSEYWDSKYVSDPLDADAFALASDATLTRNVALLATATVSGTVTDTAGDPVSGATVTLTPTEGTTGNPRSVTTSATGDYSLTQVRPGDYLLRVKHTGDPTQVPISVASGVDQDRDFVLPAGATVTGTVTRPGGAPVAGATVEVWSPSGQVATGVTASNGTYRIKGLAAGSYTLRFAPADLDTVFAGGATRLAAATFFTLAADATKTVNQAYTGVTVNGTVTAGGTALTGQTVTLIDKNDGAVRSLTTPAGGAYSFTGVAPGTYTLHVAAGSSVDYLEWWLGGGTESATAKTLAVSAANVTQPIALVTGGKITGSVKLPNGTATDDVYVTAYTWAANGSVGFTQSRMPAADGTFAFSGLIAGEYTLQFDPTDSTYPDFWLGGATTAASATHVSAANGATTATGMTTFLPRPTGGISGTIAAAGVSNWSGVFVTAQNTSTFRTRSGVVTSGSYAIQNLPAGTYKVQVTGVPGFADGWFDDDETLGAAATITVAAATVTGKNITLLPNNATLTGTVTGGGGPVADATVMLSRIYGDGSSRYVTSVDTGAGGTYAFTNRLRAGGNYRVDVDTFDESFVPQSVTLTAVAGTQTKNISLVQAGALHGKLTERGTSTPIPDMDVFVYKTTSSFPTEVGVTLEDGTYSVGGLAPGTYSIRFGAHGFDGPAGGDSYYAPEWLGGQVVRAEATTFTVTAGGDVAVAAGQLGRAGVISGNISGVPEAGTTVWLDDALLRLYTTAGVEVASGFATDGELGRYSVPVKPGTYKICVGNDSYKGTPLAGGCRITSTTLAGTPAGGSALTVAAGADLKDTDLRLGVAPPPALTSKTPTISGTPVVGATLTAKPGAWTPGTAFTYQWYANGTAITAAKASTLKLAAAQKGKQITVKVTGKKSGFTSVAKTSAKTLKVAVVATPTISGTAKVGKTLTAKPGTWTAKTTFTYQWYASGKAISKATKSTFKLTSAQKGKTITVKVTGKLSGYPTVSKTSKATAKVG</sequence>
<dbReference type="PANTHER" id="PTHR36108">
    <property type="entry name" value="COLOSSIN-B-RELATED"/>
    <property type="match status" value="1"/>
</dbReference>
<name>A0ABM8DWH8_9MICO</name>
<dbReference type="InterPro" id="IPR013783">
    <property type="entry name" value="Ig-like_fold"/>
</dbReference>
<comment type="similarity">
    <text evidence="2">Belongs to the serine-aspartate repeat-containing protein (SDr) family.</text>
</comment>
<evidence type="ECO:0000313" key="8">
    <source>
        <dbReference type="EMBL" id="BDV29860.1"/>
    </source>
</evidence>
<evidence type="ECO:0000256" key="6">
    <source>
        <dbReference type="ARBA" id="ARBA00030238"/>
    </source>
</evidence>
<organism evidence="8 9">
    <name type="scientific">Microbacterium terricola</name>
    <dbReference type="NCBI Taxonomy" id="344163"/>
    <lineage>
        <taxon>Bacteria</taxon>
        <taxon>Bacillati</taxon>
        <taxon>Actinomycetota</taxon>
        <taxon>Actinomycetes</taxon>
        <taxon>Micrococcales</taxon>
        <taxon>Microbacteriaceae</taxon>
        <taxon>Microbacterium</taxon>
    </lineage>
</organism>
<keyword evidence="4" id="KW-0964">Secreted</keyword>
<keyword evidence="9" id="KW-1185">Reference proteome</keyword>
<dbReference type="SUPFAM" id="SSF117074">
    <property type="entry name" value="Hypothetical protein PA1324"/>
    <property type="match status" value="1"/>
</dbReference>